<dbReference type="GO" id="GO:0003677">
    <property type="term" value="F:DNA binding"/>
    <property type="evidence" value="ECO:0007669"/>
    <property type="project" value="InterPro"/>
</dbReference>
<accession>A0A1H5RS24</accession>
<dbReference type="SMART" id="SM00850">
    <property type="entry name" value="LytTR"/>
    <property type="match status" value="1"/>
</dbReference>
<sequence length="127" mass="14169">MDIKYLILSNSNVLVRVAVPDIAYISSDGSYSTMVLTDGRKHVFSFNLSAFEKLLESQLGLESQVFIRLGKSLIINSNYIYCINIPSQELVLSGSRMGEGFTLSASREALKSLKSMIEENVKSRRLL</sequence>
<name>A0A1H5RS24_XYLRU</name>
<evidence type="ECO:0000313" key="2">
    <source>
        <dbReference type="EMBL" id="SEF41129.1"/>
    </source>
</evidence>
<dbReference type="RefSeq" id="WP_036910297.1">
    <property type="nucleotide sequence ID" value="NZ_FNUV01000001.1"/>
</dbReference>
<dbReference type="PANTHER" id="PTHR37299:SF1">
    <property type="entry name" value="STAGE 0 SPORULATION PROTEIN A HOMOLOG"/>
    <property type="match status" value="1"/>
</dbReference>
<dbReference type="PANTHER" id="PTHR37299">
    <property type="entry name" value="TRANSCRIPTIONAL REGULATOR-RELATED"/>
    <property type="match status" value="1"/>
</dbReference>
<gene>
    <name evidence="2" type="ORF">SAMN05216354_0297</name>
</gene>
<organism evidence="2 3">
    <name type="scientific">Xylanibacter ruminicola</name>
    <name type="common">Prevotella ruminicola</name>
    <dbReference type="NCBI Taxonomy" id="839"/>
    <lineage>
        <taxon>Bacteria</taxon>
        <taxon>Pseudomonadati</taxon>
        <taxon>Bacteroidota</taxon>
        <taxon>Bacteroidia</taxon>
        <taxon>Bacteroidales</taxon>
        <taxon>Prevotellaceae</taxon>
        <taxon>Xylanibacter</taxon>
    </lineage>
</organism>
<evidence type="ECO:0000313" key="3">
    <source>
        <dbReference type="Proteomes" id="UP000236735"/>
    </source>
</evidence>
<dbReference type="EMBL" id="FNUV01000001">
    <property type="protein sequence ID" value="SEF41129.1"/>
    <property type="molecule type" value="Genomic_DNA"/>
</dbReference>
<proteinExistence type="predicted"/>
<dbReference type="InterPro" id="IPR046947">
    <property type="entry name" value="LytR-like"/>
</dbReference>
<dbReference type="Proteomes" id="UP000236735">
    <property type="component" value="Unassembled WGS sequence"/>
</dbReference>
<protein>
    <submittedName>
        <fullName evidence="2">Transcriptional regulator, LytTR family</fullName>
    </submittedName>
</protein>
<dbReference type="InterPro" id="IPR007492">
    <property type="entry name" value="LytTR_DNA-bd_dom"/>
</dbReference>
<reference evidence="2 3" key="1">
    <citation type="submission" date="2016-10" db="EMBL/GenBank/DDBJ databases">
        <authorList>
            <person name="de Groot N.N."/>
        </authorList>
    </citation>
    <scope>NUCLEOTIDE SEQUENCE [LARGE SCALE GENOMIC DNA]</scope>
    <source>
        <strain evidence="2 3">AR32</strain>
    </source>
</reference>
<dbReference type="Gene3D" id="2.40.50.1020">
    <property type="entry name" value="LytTr DNA-binding domain"/>
    <property type="match status" value="1"/>
</dbReference>
<dbReference type="AlphaFoldDB" id="A0A1H5RS24"/>
<evidence type="ECO:0000259" key="1">
    <source>
        <dbReference type="SMART" id="SM00850"/>
    </source>
</evidence>
<dbReference type="GO" id="GO:0000156">
    <property type="term" value="F:phosphorelay response regulator activity"/>
    <property type="evidence" value="ECO:0007669"/>
    <property type="project" value="InterPro"/>
</dbReference>
<feature type="domain" description="HTH LytTR-type" evidence="1">
    <location>
        <begin position="12"/>
        <end position="118"/>
    </location>
</feature>
<dbReference type="Pfam" id="PF04397">
    <property type="entry name" value="LytTR"/>
    <property type="match status" value="1"/>
</dbReference>